<dbReference type="Gene3D" id="1.10.10.60">
    <property type="entry name" value="Homeodomain-like"/>
    <property type="match status" value="2"/>
</dbReference>
<protein>
    <submittedName>
        <fullName evidence="6">Helix-turn-helix domain-containing protein</fullName>
    </submittedName>
</protein>
<dbReference type="PANTHER" id="PTHR46796">
    <property type="entry name" value="HTH-TYPE TRANSCRIPTIONAL ACTIVATOR RHAS-RELATED"/>
    <property type="match status" value="1"/>
</dbReference>
<evidence type="ECO:0000256" key="4">
    <source>
        <dbReference type="ARBA" id="ARBA00023163"/>
    </source>
</evidence>
<evidence type="ECO:0000313" key="7">
    <source>
        <dbReference type="Proteomes" id="UP001527882"/>
    </source>
</evidence>
<dbReference type="Pfam" id="PF02311">
    <property type="entry name" value="AraC_binding"/>
    <property type="match status" value="1"/>
</dbReference>
<dbReference type="SUPFAM" id="SSF46689">
    <property type="entry name" value="Homeodomain-like"/>
    <property type="match status" value="2"/>
</dbReference>
<keyword evidence="4" id="KW-0804">Transcription</keyword>
<evidence type="ECO:0000256" key="3">
    <source>
        <dbReference type="ARBA" id="ARBA00023159"/>
    </source>
</evidence>
<dbReference type="PROSITE" id="PS01124">
    <property type="entry name" value="HTH_ARAC_FAMILY_2"/>
    <property type="match status" value="1"/>
</dbReference>
<dbReference type="RefSeq" id="WP_269879432.1">
    <property type="nucleotide sequence ID" value="NZ_JAQAGZ010000001.1"/>
</dbReference>
<dbReference type="InterPro" id="IPR003313">
    <property type="entry name" value="AraC-bd"/>
</dbReference>
<reference evidence="6 7" key="1">
    <citation type="submission" date="2022-12" db="EMBL/GenBank/DDBJ databases">
        <title>Draft genome sequence of Paenibacillus sp. dW9.</title>
        <authorList>
            <person name="Choi E.-W."/>
            <person name="Kim D.-U."/>
        </authorList>
    </citation>
    <scope>NUCLEOTIDE SEQUENCE [LARGE SCALE GENOMIC DNA]</scope>
    <source>
        <strain evidence="7">dW9</strain>
    </source>
</reference>
<dbReference type="InterPro" id="IPR009057">
    <property type="entry name" value="Homeodomain-like_sf"/>
</dbReference>
<proteinExistence type="predicted"/>
<name>A0ABT4Q2G4_9BACL</name>
<keyword evidence="3" id="KW-0010">Activator</keyword>
<dbReference type="Gene3D" id="2.60.120.280">
    <property type="entry name" value="Regulatory protein AraC"/>
    <property type="match status" value="1"/>
</dbReference>
<comment type="caution">
    <text evidence="6">The sequence shown here is derived from an EMBL/GenBank/DDBJ whole genome shotgun (WGS) entry which is preliminary data.</text>
</comment>
<dbReference type="SMART" id="SM00342">
    <property type="entry name" value="HTH_ARAC"/>
    <property type="match status" value="1"/>
</dbReference>
<evidence type="ECO:0000259" key="5">
    <source>
        <dbReference type="PROSITE" id="PS01124"/>
    </source>
</evidence>
<accession>A0ABT4Q2G4</accession>
<dbReference type="PROSITE" id="PS00041">
    <property type="entry name" value="HTH_ARAC_FAMILY_1"/>
    <property type="match status" value="1"/>
</dbReference>
<dbReference type="EMBL" id="JAQAGZ010000001">
    <property type="protein sequence ID" value="MCZ8511061.1"/>
    <property type="molecule type" value="Genomic_DNA"/>
</dbReference>
<keyword evidence="2" id="KW-0238">DNA-binding</keyword>
<dbReference type="InterPro" id="IPR050204">
    <property type="entry name" value="AraC_XylS_family_regulators"/>
</dbReference>
<evidence type="ECO:0000256" key="2">
    <source>
        <dbReference type="ARBA" id="ARBA00023125"/>
    </source>
</evidence>
<dbReference type="Pfam" id="PF12833">
    <property type="entry name" value="HTH_18"/>
    <property type="match status" value="1"/>
</dbReference>
<gene>
    <name evidence="6" type="ORF">O9H85_01140</name>
</gene>
<dbReference type="SUPFAM" id="SSF51215">
    <property type="entry name" value="Regulatory protein AraC"/>
    <property type="match status" value="1"/>
</dbReference>
<sequence length="276" mass="31452">MGDIPYSAIHENRSTLPGNLISAHYKKPFGYRVKRSRGTRDYYLTLTLSGHGRFHNGGESCICSKGDVTVITPGTPHYYATAEPAVWEFYWCHFVPREPWLPLLQLPEEIKGIKQVHVEDGRMLGRIRHAFSSLVEYNAEDDAFSERLAYIALEEVLLLLARCSSFAARQLDPRIESAIRLLTERYREPLTVPGIAAQVNLSPSRFAHLFKEQTGEAVMEMLIKLRLKHAKRLLDLTRLSVAEVAAETGFQNAFYFTRQFTAFCGCPPSLYRKQKL</sequence>
<keyword evidence="1" id="KW-0805">Transcription regulation</keyword>
<dbReference type="InterPro" id="IPR037923">
    <property type="entry name" value="HTH-like"/>
</dbReference>
<keyword evidence="7" id="KW-1185">Reference proteome</keyword>
<dbReference type="InterPro" id="IPR018062">
    <property type="entry name" value="HTH_AraC-typ_CS"/>
</dbReference>
<organism evidence="6 7">
    <name type="scientific">Paenibacillus gyeongsangnamensis</name>
    <dbReference type="NCBI Taxonomy" id="3388067"/>
    <lineage>
        <taxon>Bacteria</taxon>
        <taxon>Bacillati</taxon>
        <taxon>Bacillota</taxon>
        <taxon>Bacilli</taxon>
        <taxon>Bacillales</taxon>
        <taxon>Paenibacillaceae</taxon>
        <taxon>Paenibacillus</taxon>
    </lineage>
</organism>
<dbReference type="InterPro" id="IPR018060">
    <property type="entry name" value="HTH_AraC"/>
</dbReference>
<evidence type="ECO:0000256" key="1">
    <source>
        <dbReference type="ARBA" id="ARBA00023015"/>
    </source>
</evidence>
<evidence type="ECO:0000313" key="6">
    <source>
        <dbReference type="EMBL" id="MCZ8511061.1"/>
    </source>
</evidence>
<feature type="domain" description="HTH araC/xylS-type" evidence="5">
    <location>
        <begin position="176"/>
        <end position="274"/>
    </location>
</feature>
<dbReference type="Proteomes" id="UP001527882">
    <property type="component" value="Unassembled WGS sequence"/>
</dbReference>